<feature type="domain" description="Rhodopsin" evidence="8">
    <location>
        <begin position="55"/>
        <end position="307"/>
    </location>
</feature>
<feature type="compositionally biased region" description="Polar residues" evidence="6">
    <location>
        <begin position="384"/>
        <end position="393"/>
    </location>
</feature>
<feature type="non-terminal residue" evidence="9">
    <location>
        <position position="1"/>
    </location>
</feature>
<evidence type="ECO:0000256" key="3">
    <source>
        <dbReference type="ARBA" id="ARBA00022989"/>
    </source>
</evidence>
<feature type="region of interest" description="Disordered" evidence="6">
    <location>
        <begin position="379"/>
        <end position="413"/>
    </location>
</feature>
<sequence length="413" mass="45263">NPSRHWSRRDSPIDPRIIAIAGPLPPDVDLTANTASSDRAAIISVFTLALIAIALRFTTRNIQQTKIHCDDWVIIISMALVGGTAGLAIGPGGHYGAGKHIWAVHLDSLQQIYKILFGYTFLYSASCAVIKISILLFYGRIFVSTELLFSLSMKFGYFLSISYPIVIQITMGNVCRPLGHFWTQFAGTNGTCIDINTFFLALSIINMINNFYILLIPIPHIFRLQMSLRKKIGVAGILLLGGLQVTHTFQLTIANSVCAASVVRIHFLTELSKTNDVTRAMGPVFIWSDLEPCIAIVSARLPHLAPLRHIVRDKISSPFGSQDAKGTGIRSKESKSATSNSRGPMFTYGGSRYFGGGDKLKLADHDDEVELTNRITGGSVLGHTASNLSSSADNIDRQGIHVQRSYTQQTEQR</sequence>
<feature type="transmembrane region" description="Helical" evidence="7">
    <location>
        <begin position="71"/>
        <end position="89"/>
    </location>
</feature>
<dbReference type="InterPro" id="IPR052337">
    <property type="entry name" value="SAT4-like"/>
</dbReference>
<comment type="similarity">
    <text evidence="5">Belongs to the SAT4 family.</text>
</comment>
<comment type="subcellular location">
    <subcellularLocation>
        <location evidence="1">Membrane</location>
        <topology evidence="1">Multi-pass membrane protein</topology>
    </subcellularLocation>
</comment>
<dbReference type="PANTHER" id="PTHR33048">
    <property type="entry name" value="PTH11-LIKE INTEGRAL MEMBRANE PROTEIN (AFU_ORTHOLOGUE AFUA_5G11245)"/>
    <property type="match status" value="1"/>
</dbReference>
<organism evidence="9 10">
    <name type="scientific">Fusarium fujikuroi</name>
    <name type="common">Bakanae and foot rot disease fungus</name>
    <name type="synonym">Gibberella fujikuroi</name>
    <dbReference type="NCBI Taxonomy" id="5127"/>
    <lineage>
        <taxon>Eukaryota</taxon>
        <taxon>Fungi</taxon>
        <taxon>Dikarya</taxon>
        <taxon>Ascomycota</taxon>
        <taxon>Pezizomycotina</taxon>
        <taxon>Sordariomycetes</taxon>
        <taxon>Hypocreomycetidae</taxon>
        <taxon>Hypocreales</taxon>
        <taxon>Nectriaceae</taxon>
        <taxon>Fusarium</taxon>
        <taxon>Fusarium fujikuroi species complex</taxon>
    </lineage>
</organism>
<feature type="transmembrane region" description="Helical" evidence="7">
    <location>
        <begin position="199"/>
        <end position="222"/>
    </location>
</feature>
<evidence type="ECO:0000256" key="5">
    <source>
        <dbReference type="ARBA" id="ARBA00038359"/>
    </source>
</evidence>
<dbReference type="Pfam" id="PF20684">
    <property type="entry name" value="Fung_rhodopsin"/>
    <property type="match status" value="1"/>
</dbReference>
<feature type="compositionally biased region" description="Polar residues" evidence="6">
    <location>
        <begin position="404"/>
        <end position="413"/>
    </location>
</feature>
<dbReference type="AlphaFoldDB" id="A0A9Q9S3I0"/>
<evidence type="ECO:0000256" key="1">
    <source>
        <dbReference type="ARBA" id="ARBA00004141"/>
    </source>
</evidence>
<evidence type="ECO:0000256" key="2">
    <source>
        <dbReference type="ARBA" id="ARBA00022692"/>
    </source>
</evidence>
<evidence type="ECO:0000256" key="7">
    <source>
        <dbReference type="SAM" id="Phobius"/>
    </source>
</evidence>
<protein>
    <recommendedName>
        <fullName evidence="8">Rhodopsin domain-containing protein</fullName>
    </recommendedName>
</protein>
<keyword evidence="4 7" id="KW-0472">Membrane</keyword>
<dbReference type="EMBL" id="CABFJX010000421">
    <property type="protein sequence ID" value="VTT83788.1"/>
    <property type="molecule type" value="Genomic_DNA"/>
</dbReference>
<comment type="caution">
    <text evidence="9">The sequence shown here is derived from an EMBL/GenBank/DDBJ whole genome shotgun (WGS) entry which is preliminary data.</text>
</comment>
<feature type="region of interest" description="Disordered" evidence="6">
    <location>
        <begin position="318"/>
        <end position="344"/>
    </location>
</feature>
<feature type="transmembrane region" description="Helical" evidence="7">
    <location>
        <begin position="121"/>
        <end position="143"/>
    </location>
</feature>
<keyword evidence="2 7" id="KW-0812">Transmembrane</keyword>
<feature type="transmembrane region" description="Helical" evidence="7">
    <location>
        <begin position="155"/>
        <end position="179"/>
    </location>
</feature>
<evidence type="ECO:0000313" key="10">
    <source>
        <dbReference type="Proteomes" id="UP000760494"/>
    </source>
</evidence>
<dbReference type="PANTHER" id="PTHR33048:SF163">
    <property type="entry name" value="INTEGRAL MEMBRANE PROTEIN (AFU_ORTHOLOGUE AFUA_8G05510)"/>
    <property type="match status" value="1"/>
</dbReference>
<accession>A0A9Q9S3I0</accession>
<dbReference type="Proteomes" id="UP000760494">
    <property type="component" value="Unassembled WGS sequence"/>
</dbReference>
<dbReference type="InterPro" id="IPR049326">
    <property type="entry name" value="Rhodopsin_dom_fungi"/>
</dbReference>
<evidence type="ECO:0000259" key="8">
    <source>
        <dbReference type="Pfam" id="PF20684"/>
    </source>
</evidence>
<name>A0A9Q9S3I0_FUSFU</name>
<keyword evidence="3 7" id="KW-1133">Transmembrane helix</keyword>
<feature type="transmembrane region" description="Helical" evidence="7">
    <location>
        <begin position="40"/>
        <end position="59"/>
    </location>
</feature>
<evidence type="ECO:0000256" key="4">
    <source>
        <dbReference type="ARBA" id="ARBA00023136"/>
    </source>
</evidence>
<evidence type="ECO:0000313" key="9">
    <source>
        <dbReference type="EMBL" id="VTT83788.1"/>
    </source>
</evidence>
<dbReference type="GO" id="GO:0016020">
    <property type="term" value="C:membrane"/>
    <property type="evidence" value="ECO:0007669"/>
    <property type="project" value="UniProtKB-SubCell"/>
</dbReference>
<proteinExistence type="inferred from homology"/>
<reference evidence="9" key="1">
    <citation type="submission" date="2019-05" db="EMBL/GenBank/DDBJ databases">
        <authorList>
            <person name="Piombo E."/>
        </authorList>
    </citation>
    <scope>NUCLEOTIDE SEQUENCE</scope>
    <source>
        <strain evidence="9">C2S</strain>
    </source>
</reference>
<gene>
    <name evidence="9" type="ORF">C2S_12869</name>
</gene>
<evidence type="ECO:0000256" key="6">
    <source>
        <dbReference type="SAM" id="MobiDB-lite"/>
    </source>
</evidence>